<gene>
    <name evidence="5" type="ORF">H6P81_005553</name>
</gene>
<sequence>MMADNYWRYGDGRQPAIVPPTGKRTRSDYDVPADPGFSSYFPRNEERAAPRVIRDSQSLGASYDLYLRSGQISSQGAGDPGRTGMGGMTGRPVDDPRMMAAGSLDSGMGGGRQNVGYGGGKPDPPLPPDASNTLFVEGLPPNCTRREASHIFRPFVGFEEVRLVTKESRHPGGAPIVLCFVDFSSASNAAMALDVLQGYKFDEQDRNSAVLRLQFARFPGPRSGGGPRGKR</sequence>
<feature type="region of interest" description="Disordered" evidence="3">
    <location>
        <begin position="71"/>
        <end position="93"/>
    </location>
</feature>
<dbReference type="EMBL" id="JAINDJ010000003">
    <property type="protein sequence ID" value="KAG9452649.1"/>
    <property type="molecule type" value="Genomic_DNA"/>
</dbReference>
<organism evidence="5 6">
    <name type="scientific">Aristolochia fimbriata</name>
    <name type="common">White veined hardy Dutchman's pipe vine</name>
    <dbReference type="NCBI Taxonomy" id="158543"/>
    <lineage>
        <taxon>Eukaryota</taxon>
        <taxon>Viridiplantae</taxon>
        <taxon>Streptophyta</taxon>
        <taxon>Embryophyta</taxon>
        <taxon>Tracheophyta</taxon>
        <taxon>Spermatophyta</taxon>
        <taxon>Magnoliopsida</taxon>
        <taxon>Magnoliidae</taxon>
        <taxon>Piperales</taxon>
        <taxon>Aristolochiaceae</taxon>
        <taxon>Aristolochia</taxon>
    </lineage>
</organism>
<dbReference type="Gene3D" id="3.30.70.330">
    <property type="match status" value="1"/>
</dbReference>
<keyword evidence="6" id="KW-1185">Reference proteome</keyword>
<feature type="region of interest" description="Disordered" evidence="3">
    <location>
        <begin position="17"/>
        <end position="42"/>
    </location>
</feature>
<evidence type="ECO:0000256" key="3">
    <source>
        <dbReference type="SAM" id="MobiDB-lite"/>
    </source>
</evidence>
<evidence type="ECO:0000313" key="5">
    <source>
        <dbReference type="EMBL" id="KAG9452649.1"/>
    </source>
</evidence>
<dbReference type="InterPro" id="IPR012677">
    <property type="entry name" value="Nucleotide-bd_a/b_plait_sf"/>
</dbReference>
<dbReference type="AlphaFoldDB" id="A0AAV7EW73"/>
<feature type="compositionally biased region" description="Gly residues" evidence="3">
    <location>
        <begin position="78"/>
        <end position="89"/>
    </location>
</feature>
<dbReference type="Proteomes" id="UP000825729">
    <property type="component" value="Unassembled WGS sequence"/>
</dbReference>
<comment type="caution">
    <text evidence="5">The sequence shown here is derived from an EMBL/GenBank/DDBJ whole genome shotgun (WGS) entry which is preliminary data.</text>
</comment>
<dbReference type="SMART" id="SM00360">
    <property type="entry name" value="RRM"/>
    <property type="match status" value="1"/>
</dbReference>
<protein>
    <recommendedName>
        <fullName evidence="4">RRM domain-containing protein</fullName>
    </recommendedName>
</protein>
<proteinExistence type="predicted"/>
<dbReference type="PANTHER" id="PTHR10501">
    <property type="entry name" value="U1 SMALL NUCLEAR RIBONUCLEOPROTEIN A/U2 SMALL NUCLEAR RIBONUCLEOPROTEIN B"/>
    <property type="match status" value="1"/>
</dbReference>
<reference evidence="5 6" key="1">
    <citation type="submission" date="2021-07" db="EMBL/GenBank/DDBJ databases">
        <title>The Aristolochia fimbriata genome: insights into angiosperm evolution, floral development and chemical biosynthesis.</title>
        <authorList>
            <person name="Jiao Y."/>
        </authorList>
    </citation>
    <scope>NUCLEOTIDE SEQUENCE [LARGE SCALE GENOMIC DNA]</scope>
    <source>
        <strain evidence="5">IBCAS-2021</strain>
        <tissue evidence="5">Leaf</tissue>
    </source>
</reference>
<dbReference type="GO" id="GO:0003723">
    <property type="term" value="F:RNA binding"/>
    <property type="evidence" value="ECO:0007669"/>
    <property type="project" value="UniProtKB-UniRule"/>
</dbReference>
<name>A0AAV7EW73_ARIFI</name>
<keyword evidence="1 2" id="KW-0694">RNA-binding</keyword>
<evidence type="ECO:0000259" key="4">
    <source>
        <dbReference type="PROSITE" id="PS50102"/>
    </source>
</evidence>
<evidence type="ECO:0000256" key="1">
    <source>
        <dbReference type="ARBA" id="ARBA00022884"/>
    </source>
</evidence>
<dbReference type="PROSITE" id="PS50102">
    <property type="entry name" value="RRM"/>
    <property type="match status" value="1"/>
</dbReference>
<dbReference type="Pfam" id="PF00076">
    <property type="entry name" value="RRM_1"/>
    <property type="match status" value="1"/>
</dbReference>
<feature type="domain" description="RRM" evidence="4">
    <location>
        <begin position="132"/>
        <end position="218"/>
    </location>
</feature>
<dbReference type="CDD" id="cd21618">
    <property type="entry name" value="RRM_AtNSRA_like"/>
    <property type="match status" value="1"/>
</dbReference>
<evidence type="ECO:0000256" key="2">
    <source>
        <dbReference type="PROSITE-ProRule" id="PRU00176"/>
    </source>
</evidence>
<accession>A0AAV7EW73</accession>
<dbReference type="InterPro" id="IPR000504">
    <property type="entry name" value="RRM_dom"/>
</dbReference>
<dbReference type="InterPro" id="IPR035979">
    <property type="entry name" value="RBD_domain_sf"/>
</dbReference>
<dbReference type="SUPFAM" id="SSF54928">
    <property type="entry name" value="RNA-binding domain, RBD"/>
    <property type="match status" value="1"/>
</dbReference>
<evidence type="ECO:0000313" key="6">
    <source>
        <dbReference type="Proteomes" id="UP000825729"/>
    </source>
</evidence>